<feature type="domain" description="ABC transporter" evidence="7">
    <location>
        <begin position="27"/>
        <end position="249"/>
    </location>
</feature>
<dbReference type="PANTHER" id="PTHR46743:SF2">
    <property type="entry name" value="TEICHOIC ACIDS EXPORT ATP-BINDING PROTEIN TAGH"/>
    <property type="match status" value="1"/>
</dbReference>
<dbReference type="Gene3D" id="3.40.50.300">
    <property type="entry name" value="P-loop containing nucleotide triphosphate hydrolases"/>
    <property type="match status" value="1"/>
</dbReference>
<evidence type="ECO:0000256" key="1">
    <source>
        <dbReference type="ARBA" id="ARBA00005417"/>
    </source>
</evidence>
<keyword evidence="3" id="KW-1003">Cell membrane</keyword>
<comment type="similarity">
    <text evidence="1">Belongs to the ABC transporter superfamily.</text>
</comment>
<evidence type="ECO:0000313" key="8">
    <source>
        <dbReference type="EMBL" id="XCC58011.1"/>
    </source>
</evidence>
<dbReference type="InterPro" id="IPR003439">
    <property type="entry name" value="ABC_transporter-like_ATP-bd"/>
</dbReference>
<dbReference type="GO" id="GO:0140359">
    <property type="term" value="F:ABC-type transporter activity"/>
    <property type="evidence" value="ECO:0007669"/>
    <property type="project" value="InterPro"/>
</dbReference>
<dbReference type="GO" id="GO:0005524">
    <property type="term" value="F:ATP binding"/>
    <property type="evidence" value="ECO:0007669"/>
    <property type="project" value="UniProtKB-KW"/>
</dbReference>
<name>A0AAU8A491_9BURK</name>
<keyword evidence="2" id="KW-0813">Transport</keyword>
<evidence type="ECO:0000256" key="6">
    <source>
        <dbReference type="ARBA" id="ARBA00022840"/>
    </source>
</evidence>
<evidence type="ECO:0000256" key="3">
    <source>
        <dbReference type="ARBA" id="ARBA00022475"/>
    </source>
</evidence>
<organism evidence="8">
    <name type="scientific">Polynucleobacter sp. UK-FUSCHL-C3</name>
    <dbReference type="NCBI Taxonomy" id="2955208"/>
    <lineage>
        <taxon>Bacteria</taxon>
        <taxon>Pseudomonadati</taxon>
        <taxon>Pseudomonadota</taxon>
        <taxon>Betaproteobacteria</taxon>
        <taxon>Burkholderiales</taxon>
        <taxon>Burkholderiaceae</taxon>
        <taxon>Polynucleobacter</taxon>
    </lineage>
</organism>
<evidence type="ECO:0000256" key="5">
    <source>
        <dbReference type="ARBA" id="ARBA00022741"/>
    </source>
</evidence>
<dbReference type="EMBL" id="CP099959">
    <property type="protein sequence ID" value="XCC58011.1"/>
    <property type="molecule type" value="Genomic_DNA"/>
</dbReference>
<sequence length="402" mass="43826">MTQPLGIELKKLRKVYPRQLGEQIAAVTMAALGRPRESSGGGVALSDLTLAIREGERVGIIGRNGAGKSTLLQMLAGISEPTSGQLKISGKVTAVLTLGVGLREDLSGRENIYLDGEAQGKTHEEIDAHVSAIVEFAELGKFIDLPLRTYSTGMKARLAFSIITQIDPEILIIDEALSVGDAAFSIKAGKRISQLCGQGAIVLVVSHSMQSIRDLCNRCLWLDAGNLLMDGSPQVVTEAYVESVRKTDEGDHLTRFRELVGAQSFIPEYGLDEINLSSDSQRFSQFLSGKPLQIDCKLNMPDSKPLGQFILRCIRLDGALISEEKILLDQRPQKLNLRVIYPRFNLAPGLYRLQLEWVGPQGEKRAECSAIIEVVANDVPTGGRPILLDVGNIQSIEVKKEI</sequence>
<dbReference type="PROSITE" id="PS50893">
    <property type="entry name" value="ABC_TRANSPORTER_2"/>
    <property type="match status" value="1"/>
</dbReference>
<dbReference type="CDD" id="cd03220">
    <property type="entry name" value="ABC_KpsT_Wzt"/>
    <property type="match status" value="1"/>
</dbReference>
<keyword evidence="5" id="KW-0547">Nucleotide-binding</keyword>
<dbReference type="SUPFAM" id="SSF52540">
    <property type="entry name" value="P-loop containing nucleoside triphosphate hydrolases"/>
    <property type="match status" value="1"/>
</dbReference>
<proteinExistence type="inferred from homology"/>
<dbReference type="RefSeq" id="WP_353439157.1">
    <property type="nucleotide sequence ID" value="NZ_CP099959.1"/>
</dbReference>
<dbReference type="PANTHER" id="PTHR46743">
    <property type="entry name" value="TEICHOIC ACIDS EXPORT ATP-BINDING PROTEIN TAGH"/>
    <property type="match status" value="1"/>
</dbReference>
<keyword evidence="4" id="KW-0997">Cell inner membrane</keyword>
<dbReference type="InterPro" id="IPR050683">
    <property type="entry name" value="Bact_Polysacc_Export_ATP-bd"/>
</dbReference>
<dbReference type="InterPro" id="IPR003593">
    <property type="entry name" value="AAA+_ATPase"/>
</dbReference>
<dbReference type="InterPro" id="IPR015860">
    <property type="entry name" value="ABC_transpr_TagH-like"/>
</dbReference>
<gene>
    <name evidence="8" type="ORF">NKE59_01600</name>
</gene>
<dbReference type="SMART" id="SM00382">
    <property type="entry name" value="AAA"/>
    <property type="match status" value="1"/>
</dbReference>
<evidence type="ECO:0000256" key="4">
    <source>
        <dbReference type="ARBA" id="ARBA00022519"/>
    </source>
</evidence>
<dbReference type="GO" id="GO:0016020">
    <property type="term" value="C:membrane"/>
    <property type="evidence" value="ECO:0007669"/>
    <property type="project" value="InterPro"/>
</dbReference>
<protein>
    <submittedName>
        <fullName evidence="8">ABC transporter ATP-binding protein</fullName>
    </submittedName>
</protein>
<evidence type="ECO:0000256" key="2">
    <source>
        <dbReference type="ARBA" id="ARBA00022448"/>
    </source>
</evidence>
<dbReference type="GO" id="GO:0016887">
    <property type="term" value="F:ATP hydrolysis activity"/>
    <property type="evidence" value="ECO:0007669"/>
    <property type="project" value="InterPro"/>
</dbReference>
<keyword evidence="6 8" id="KW-0067">ATP-binding</keyword>
<evidence type="ECO:0000259" key="7">
    <source>
        <dbReference type="PROSITE" id="PS50893"/>
    </source>
</evidence>
<dbReference type="Pfam" id="PF00005">
    <property type="entry name" value="ABC_tran"/>
    <property type="match status" value="1"/>
</dbReference>
<accession>A0AAU8A491</accession>
<keyword evidence="4" id="KW-0472">Membrane</keyword>
<dbReference type="InterPro" id="IPR027417">
    <property type="entry name" value="P-loop_NTPase"/>
</dbReference>
<dbReference type="AlphaFoldDB" id="A0AAU8A491"/>
<reference evidence="8" key="1">
    <citation type="submission" date="2022-06" db="EMBL/GenBank/DDBJ databases">
        <title>New Polynucleobacter species.</title>
        <authorList>
            <person name="Hahn M.W."/>
        </authorList>
    </citation>
    <scope>NUCLEOTIDE SEQUENCE</scope>
    <source>
        <strain evidence="8">UK-FUSCHL-C3</strain>
    </source>
</reference>